<feature type="binding site" evidence="7">
    <location>
        <position position="48"/>
    </location>
    <ligand>
        <name>S-adenosyl-L-methionine</name>
        <dbReference type="ChEBI" id="CHEBI:59789"/>
    </ligand>
</feature>
<dbReference type="PANTHER" id="PTHR43076">
    <property type="entry name" value="FO SYNTHASE (COFH)"/>
    <property type="match status" value="1"/>
</dbReference>
<dbReference type="InterPro" id="IPR007197">
    <property type="entry name" value="rSAM"/>
</dbReference>
<feature type="binding site" evidence="7">
    <location>
        <position position="117"/>
    </location>
    <ligand>
        <name>(3R)-3-methyl-D-ornithine</name>
        <dbReference type="ChEBI" id="CHEBI:64642"/>
    </ligand>
</feature>
<keyword evidence="1 6" id="KW-0004">4Fe-4S</keyword>
<feature type="binding site" evidence="6">
    <location>
        <position position="46"/>
    </location>
    <ligand>
        <name>[4Fe-4S] cluster</name>
        <dbReference type="ChEBI" id="CHEBI:49883"/>
        <note>4Fe-4S-S-AdoMet</note>
    </ligand>
</feature>
<dbReference type="GO" id="GO:0046872">
    <property type="term" value="F:metal ion binding"/>
    <property type="evidence" value="ECO:0007669"/>
    <property type="project" value="UniProtKB-KW"/>
</dbReference>
<evidence type="ECO:0000256" key="4">
    <source>
        <dbReference type="ARBA" id="ARBA00023004"/>
    </source>
</evidence>
<reference evidence="9" key="1">
    <citation type="journal article" date="2021" name="PeerJ">
        <title>Extensive microbial diversity within the chicken gut microbiome revealed by metagenomics and culture.</title>
        <authorList>
            <person name="Gilroy R."/>
            <person name="Ravi A."/>
            <person name="Getino M."/>
            <person name="Pursley I."/>
            <person name="Horton D.L."/>
            <person name="Alikhan N.F."/>
            <person name="Baker D."/>
            <person name="Gharbi K."/>
            <person name="Hall N."/>
            <person name="Watson M."/>
            <person name="Adriaenssens E.M."/>
            <person name="Foster-Nyarko E."/>
            <person name="Jarju S."/>
            <person name="Secka A."/>
            <person name="Antonio M."/>
            <person name="Oren A."/>
            <person name="Chaudhuri R.R."/>
            <person name="La Ragione R."/>
            <person name="Hildebrand F."/>
            <person name="Pallen M.J."/>
        </authorList>
    </citation>
    <scope>NUCLEOTIDE SEQUENCE</scope>
    <source>
        <strain evidence="9">ChiW4-1371</strain>
    </source>
</reference>
<dbReference type="NCBIfam" id="TIGR03700">
    <property type="entry name" value="mena_SCO4494"/>
    <property type="match status" value="1"/>
</dbReference>
<keyword evidence="3" id="KW-0479">Metal-binding</keyword>
<evidence type="ECO:0000256" key="5">
    <source>
        <dbReference type="ARBA" id="ARBA00023014"/>
    </source>
</evidence>
<evidence type="ECO:0000259" key="8">
    <source>
        <dbReference type="PROSITE" id="PS51918"/>
    </source>
</evidence>
<dbReference type="PROSITE" id="PS51918">
    <property type="entry name" value="RADICAL_SAM"/>
    <property type="match status" value="1"/>
</dbReference>
<reference evidence="9" key="2">
    <citation type="submission" date="2021-04" db="EMBL/GenBank/DDBJ databases">
        <authorList>
            <person name="Gilroy R."/>
        </authorList>
    </citation>
    <scope>NUCLEOTIDE SEQUENCE</scope>
    <source>
        <strain evidence="9">ChiW4-1371</strain>
    </source>
</reference>
<evidence type="ECO:0000256" key="6">
    <source>
        <dbReference type="PIRSR" id="PIRSR004762-1"/>
    </source>
</evidence>
<evidence type="ECO:0000313" key="10">
    <source>
        <dbReference type="Proteomes" id="UP000824176"/>
    </source>
</evidence>
<feature type="binding site" evidence="6">
    <location>
        <position position="49"/>
    </location>
    <ligand>
        <name>[4Fe-4S] cluster</name>
        <dbReference type="ChEBI" id="CHEBI:49883"/>
        <note>4Fe-4S-S-AdoMet</note>
    </ligand>
</feature>
<feature type="binding site" evidence="7">
    <location>
        <position position="153"/>
    </location>
    <ligand>
        <name>S-adenosyl-L-methionine</name>
        <dbReference type="ChEBI" id="CHEBI:59789"/>
    </ligand>
</feature>
<dbReference type="InterPro" id="IPR034405">
    <property type="entry name" value="F420"/>
</dbReference>
<evidence type="ECO:0000256" key="1">
    <source>
        <dbReference type="ARBA" id="ARBA00022485"/>
    </source>
</evidence>
<evidence type="ECO:0000256" key="2">
    <source>
        <dbReference type="ARBA" id="ARBA00022691"/>
    </source>
</evidence>
<evidence type="ECO:0000313" key="9">
    <source>
        <dbReference type="EMBL" id="HIZ89425.1"/>
    </source>
</evidence>
<evidence type="ECO:0000256" key="3">
    <source>
        <dbReference type="ARBA" id="ARBA00022723"/>
    </source>
</evidence>
<dbReference type="PIRSF" id="PIRSF004762">
    <property type="entry name" value="CHP00423"/>
    <property type="match status" value="1"/>
</dbReference>
<dbReference type="PANTHER" id="PTHR43076:SF7">
    <property type="entry name" value="AMINODEOXYFUTALOSINE SYNTHASE"/>
    <property type="match status" value="1"/>
</dbReference>
<feature type="domain" description="Radical SAM core" evidence="8">
    <location>
        <begin position="28"/>
        <end position="262"/>
    </location>
</feature>
<dbReference type="InterPro" id="IPR013785">
    <property type="entry name" value="Aldolase_TIM"/>
</dbReference>
<proteinExistence type="predicted"/>
<keyword evidence="4 6" id="KW-0408">Iron</keyword>
<dbReference type="Gene3D" id="3.20.20.70">
    <property type="entry name" value="Aldolase class I"/>
    <property type="match status" value="1"/>
</dbReference>
<dbReference type="SFLD" id="SFLDG01064">
    <property type="entry name" value="F420__menaquinone_cofactor_bio"/>
    <property type="match status" value="1"/>
</dbReference>
<dbReference type="Pfam" id="PF19288">
    <property type="entry name" value="CofH_C"/>
    <property type="match status" value="1"/>
</dbReference>
<dbReference type="InterPro" id="IPR020050">
    <property type="entry name" value="FO_synthase_su2"/>
</dbReference>
<sequence length="341" mass="38329">MNNPFQLDFHTLIEKADKIRQSKWGKKVFFVRNLHLNYTNICVSHCKFCAFAKNKNEDGSYNMTPDDAVKYVAQKGSDAKEIHIVGGLHPDYPFEYYLDMVRALKSNFPDKTIKAFSAVEIDYFSRISGKSIAQVLEELKKAGDDMMPGGGAEIFEDSVRRQICPEKIPASRWLEIHETAHNTGFTTNATMLYGHLENDEDKFKHLLALRELQEKSLSRGLTGFSAFIPLSFQPDDTFLHGKFHATGVEDIKTVAAARIVLENIPHIKSYWVMLGHKTAQIALRAGADDLDGTIVKENIAHAAGGNTDEAMTAEQLIFMVKSAGMVPVERDSFYREVQVYG</sequence>
<dbReference type="NCBIfam" id="TIGR00423">
    <property type="entry name" value="CofH family radical SAM protein"/>
    <property type="match status" value="1"/>
</dbReference>
<keyword evidence="5 6" id="KW-0411">Iron-sulfur</keyword>
<evidence type="ECO:0000256" key="7">
    <source>
        <dbReference type="PIRSR" id="PIRSR004762-2"/>
    </source>
</evidence>
<organism evidence="9 10">
    <name type="scientific">Candidatus Mucispirillum faecigallinarum</name>
    <dbReference type="NCBI Taxonomy" id="2838699"/>
    <lineage>
        <taxon>Bacteria</taxon>
        <taxon>Pseudomonadati</taxon>
        <taxon>Deferribacterota</taxon>
        <taxon>Deferribacteres</taxon>
        <taxon>Deferribacterales</taxon>
        <taxon>Mucispirillaceae</taxon>
        <taxon>Mucispirillum</taxon>
    </lineage>
</organism>
<dbReference type="EMBL" id="DXAQ01000088">
    <property type="protein sequence ID" value="HIZ89425.1"/>
    <property type="molecule type" value="Genomic_DNA"/>
</dbReference>
<dbReference type="SFLD" id="SFLDF00343">
    <property type="entry name" value="aminofutalosine_synthase_(mqnE"/>
    <property type="match status" value="1"/>
</dbReference>
<dbReference type="InterPro" id="IPR022432">
    <property type="entry name" value="MqnE"/>
</dbReference>
<dbReference type="InterPro" id="IPR058240">
    <property type="entry name" value="rSAM_sf"/>
</dbReference>
<comment type="caution">
    <text evidence="9">The sequence shown here is derived from an EMBL/GenBank/DDBJ whole genome shotgun (WGS) entry which is preliminary data.</text>
</comment>
<dbReference type="GO" id="GO:0016765">
    <property type="term" value="F:transferase activity, transferring alkyl or aryl (other than methyl) groups"/>
    <property type="evidence" value="ECO:0007669"/>
    <property type="project" value="InterPro"/>
</dbReference>
<gene>
    <name evidence="9" type="primary">mqnE</name>
    <name evidence="9" type="ORF">H9804_05735</name>
</gene>
<keyword evidence="2 6" id="KW-0949">S-adenosyl-L-methionine</keyword>
<protein>
    <submittedName>
        <fullName evidence="9">Aminofutalosine synthase MqnE</fullName>
    </submittedName>
</protein>
<dbReference type="AlphaFoldDB" id="A0A9D2GVD6"/>
<dbReference type="InterPro" id="IPR045567">
    <property type="entry name" value="CofH/MnqC-like_C"/>
</dbReference>
<dbReference type="CDD" id="cd01335">
    <property type="entry name" value="Radical_SAM"/>
    <property type="match status" value="1"/>
</dbReference>
<dbReference type="GO" id="GO:0051539">
    <property type="term" value="F:4 iron, 4 sulfur cluster binding"/>
    <property type="evidence" value="ECO:0007669"/>
    <property type="project" value="UniProtKB-KW"/>
</dbReference>
<accession>A0A9D2GVD6</accession>
<dbReference type="Proteomes" id="UP000824176">
    <property type="component" value="Unassembled WGS sequence"/>
</dbReference>
<dbReference type="Pfam" id="PF04055">
    <property type="entry name" value="Radical_SAM"/>
    <property type="match status" value="1"/>
</dbReference>
<dbReference type="GO" id="GO:0009234">
    <property type="term" value="P:menaquinone biosynthetic process"/>
    <property type="evidence" value="ECO:0007669"/>
    <property type="project" value="InterPro"/>
</dbReference>
<name>A0A9D2GVD6_9BACT</name>
<feature type="binding site" evidence="6">
    <location>
        <position position="42"/>
    </location>
    <ligand>
        <name>[4Fe-4S] cluster</name>
        <dbReference type="ChEBI" id="CHEBI:49883"/>
        <note>4Fe-4S-S-AdoMet</note>
    </ligand>
</feature>
<comment type="cofactor">
    <cofactor evidence="6">
        <name>[4Fe-4S] cluster</name>
        <dbReference type="ChEBI" id="CHEBI:49883"/>
    </cofactor>
    <text evidence="6">Binds 1 [4Fe-4S] cluster. The cluster is coordinated with 3 cysteines and an exchangeable S-adenosyl-L-methionine.</text>
</comment>
<dbReference type="SUPFAM" id="SSF102114">
    <property type="entry name" value="Radical SAM enzymes"/>
    <property type="match status" value="1"/>
</dbReference>
<dbReference type="SFLD" id="SFLDS00029">
    <property type="entry name" value="Radical_SAM"/>
    <property type="match status" value="1"/>
</dbReference>
<dbReference type="GO" id="GO:0044689">
    <property type="term" value="F:7,8-didemethyl-8-hydroxy-5-deazariboflavin synthase activity"/>
    <property type="evidence" value="ECO:0007669"/>
    <property type="project" value="TreeGrafter"/>
</dbReference>
<dbReference type="SFLD" id="SFLDG01389">
    <property type="entry name" value="menaquinone_synthsis_involved"/>
    <property type="match status" value="1"/>
</dbReference>